<dbReference type="AlphaFoldDB" id="A0A151X0F2"/>
<feature type="transmembrane region" description="Helical" evidence="1">
    <location>
        <begin position="81"/>
        <end position="103"/>
    </location>
</feature>
<organism evidence="2 3">
    <name type="scientific">Mycetomoellerius zeteki</name>
    <dbReference type="NCBI Taxonomy" id="64791"/>
    <lineage>
        <taxon>Eukaryota</taxon>
        <taxon>Metazoa</taxon>
        <taxon>Ecdysozoa</taxon>
        <taxon>Arthropoda</taxon>
        <taxon>Hexapoda</taxon>
        <taxon>Insecta</taxon>
        <taxon>Pterygota</taxon>
        <taxon>Neoptera</taxon>
        <taxon>Endopterygota</taxon>
        <taxon>Hymenoptera</taxon>
        <taxon>Apocrita</taxon>
        <taxon>Aculeata</taxon>
        <taxon>Formicoidea</taxon>
        <taxon>Formicidae</taxon>
        <taxon>Myrmicinae</taxon>
        <taxon>Mycetomoellerius</taxon>
    </lineage>
</organism>
<evidence type="ECO:0000256" key="1">
    <source>
        <dbReference type="SAM" id="Phobius"/>
    </source>
</evidence>
<name>A0A151X0F2_9HYME</name>
<evidence type="ECO:0000313" key="3">
    <source>
        <dbReference type="Proteomes" id="UP000075809"/>
    </source>
</evidence>
<sequence length="163" mass="19303">MRQKDGVVWIWQAVCQCPATLPRCSRQTAETKYRNYSARDSTLYSKNVLAEFKMCLHELSLVDDTMEAVGAPKEYQRLRKWIIRIIIGWIVFTFNEFVSITYIDFLHGYNNTNLVETYFLFVMRFPKYVHILSTLIWGTILGLVYIYFVSYFLLTVCVKMFTI</sequence>
<accession>A0A151X0F2</accession>
<gene>
    <name evidence="2" type="ORF">ALC60_07476</name>
</gene>
<proteinExistence type="predicted"/>
<evidence type="ECO:0000313" key="2">
    <source>
        <dbReference type="EMBL" id="KYQ53410.1"/>
    </source>
</evidence>
<dbReference type="Proteomes" id="UP000075809">
    <property type="component" value="Unassembled WGS sequence"/>
</dbReference>
<feature type="transmembrane region" description="Helical" evidence="1">
    <location>
        <begin position="128"/>
        <end position="154"/>
    </location>
</feature>
<keyword evidence="3" id="KW-1185">Reference proteome</keyword>
<protein>
    <submittedName>
        <fullName evidence="2">Uncharacterized protein</fullName>
    </submittedName>
</protein>
<dbReference type="EMBL" id="KQ982630">
    <property type="protein sequence ID" value="KYQ53410.1"/>
    <property type="molecule type" value="Genomic_DNA"/>
</dbReference>
<keyword evidence="1" id="KW-0472">Membrane</keyword>
<reference evidence="2 3" key="1">
    <citation type="submission" date="2015-09" db="EMBL/GenBank/DDBJ databases">
        <title>Trachymyrmex zeteki WGS genome.</title>
        <authorList>
            <person name="Nygaard S."/>
            <person name="Hu H."/>
            <person name="Boomsma J."/>
            <person name="Zhang G."/>
        </authorList>
    </citation>
    <scope>NUCLEOTIDE SEQUENCE [LARGE SCALE GENOMIC DNA]</scope>
    <source>
        <strain evidence="2">Tzet28-1</strain>
        <tissue evidence="2">Whole body</tissue>
    </source>
</reference>
<keyword evidence="1" id="KW-0812">Transmembrane</keyword>
<keyword evidence="1" id="KW-1133">Transmembrane helix</keyword>